<proteinExistence type="predicted"/>
<keyword evidence="2" id="KW-1185">Reference proteome</keyword>
<evidence type="ECO:0000313" key="1">
    <source>
        <dbReference type="EMBL" id="QEA10391.1"/>
    </source>
</evidence>
<sequence>MFALKDIVTWVHPRSGKTHTGVIVRVYQLNGSERYVVQVWRQFARRPRHYRPNPAWLKKLRLHHDNTQLI</sequence>
<reference evidence="1 2" key="1">
    <citation type="journal article" date="2020" name="Microbiol. Resour. Announc.">
        <title>Complete Genome Sequence of Salmonella enterica Siphophage Shemara.</title>
        <authorList>
            <person name="Chung M."/>
            <person name="Xie Y."/>
            <person name="Newkirk H."/>
            <person name="Liu M."/>
            <person name="Gill J.J."/>
            <person name="Ramsey J."/>
        </authorList>
    </citation>
    <scope>NUCLEOTIDE SEQUENCE [LARGE SCALE GENOMIC DNA]</scope>
</reference>
<gene>
    <name evidence="1" type="ORF">CPT_Shemara_062</name>
</gene>
<organism evidence="1 2">
    <name type="scientific">Salmonella phage Shemara</name>
    <dbReference type="NCBI Taxonomy" id="2596714"/>
    <lineage>
        <taxon>Viruses</taxon>
        <taxon>Duplodnaviria</taxon>
        <taxon>Heunggongvirae</taxon>
        <taxon>Uroviricota</taxon>
        <taxon>Caudoviricetes</taxon>
        <taxon>Sarkviridae</taxon>
        <taxon>Guernseyvirinae</taxon>
        <taxon>Cornellvirus</taxon>
        <taxon>Cornellvirus shemara</taxon>
    </lineage>
</organism>
<accession>A0A5B8RN25</accession>
<name>A0A5B8RN25_9CAUD</name>
<protein>
    <submittedName>
        <fullName evidence="1">Uncharacterized protein</fullName>
    </submittedName>
</protein>
<dbReference type="EMBL" id="MN070121">
    <property type="protein sequence ID" value="QEA10391.1"/>
    <property type="molecule type" value="Genomic_DNA"/>
</dbReference>
<evidence type="ECO:0000313" key="2">
    <source>
        <dbReference type="Proteomes" id="UP000321671"/>
    </source>
</evidence>
<dbReference type="Proteomes" id="UP000321671">
    <property type="component" value="Segment"/>
</dbReference>